<feature type="binding site" evidence="9">
    <location>
        <position position="529"/>
    </location>
    <ligand>
        <name>ATP</name>
        <dbReference type="ChEBI" id="CHEBI:30616"/>
    </ligand>
</feature>
<dbReference type="Pfam" id="PF00069">
    <property type="entry name" value="Pkinase"/>
    <property type="match status" value="1"/>
</dbReference>
<dbReference type="PROSITE" id="PS50011">
    <property type="entry name" value="PROTEIN_KINASE_DOM"/>
    <property type="match status" value="1"/>
</dbReference>
<dbReference type="InterPro" id="IPR000719">
    <property type="entry name" value="Prot_kinase_dom"/>
</dbReference>
<proteinExistence type="predicted"/>
<dbReference type="EC" id="2.7.11.1" evidence="1"/>
<dbReference type="PROSITE" id="PS00108">
    <property type="entry name" value="PROTEIN_KINASE_ST"/>
    <property type="match status" value="1"/>
</dbReference>
<feature type="region of interest" description="Disordered" evidence="10">
    <location>
        <begin position="466"/>
        <end position="485"/>
    </location>
</feature>
<evidence type="ECO:0000256" key="9">
    <source>
        <dbReference type="PROSITE-ProRule" id="PRU10141"/>
    </source>
</evidence>
<evidence type="ECO:0000313" key="13">
    <source>
        <dbReference type="Proteomes" id="UP001211065"/>
    </source>
</evidence>
<reference evidence="12" key="1">
    <citation type="submission" date="2020-05" db="EMBL/GenBank/DDBJ databases">
        <title>Phylogenomic resolution of chytrid fungi.</title>
        <authorList>
            <person name="Stajich J.E."/>
            <person name="Amses K."/>
            <person name="Simmons R."/>
            <person name="Seto K."/>
            <person name="Myers J."/>
            <person name="Bonds A."/>
            <person name="Quandt C.A."/>
            <person name="Barry K."/>
            <person name="Liu P."/>
            <person name="Grigoriev I."/>
            <person name="Longcore J.E."/>
            <person name="James T.Y."/>
        </authorList>
    </citation>
    <scope>NUCLEOTIDE SEQUENCE</scope>
    <source>
        <strain evidence="12">JEL0476</strain>
    </source>
</reference>
<evidence type="ECO:0000256" key="4">
    <source>
        <dbReference type="ARBA" id="ARBA00022741"/>
    </source>
</evidence>
<feature type="compositionally biased region" description="Basic and acidic residues" evidence="10">
    <location>
        <begin position="466"/>
        <end position="479"/>
    </location>
</feature>
<comment type="catalytic activity">
    <reaction evidence="7">
        <text>L-threonyl-[protein] + ATP = O-phospho-L-threonyl-[protein] + ADP + H(+)</text>
        <dbReference type="Rhea" id="RHEA:46608"/>
        <dbReference type="Rhea" id="RHEA-COMP:11060"/>
        <dbReference type="Rhea" id="RHEA-COMP:11605"/>
        <dbReference type="ChEBI" id="CHEBI:15378"/>
        <dbReference type="ChEBI" id="CHEBI:30013"/>
        <dbReference type="ChEBI" id="CHEBI:30616"/>
        <dbReference type="ChEBI" id="CHEBI:61977"/>
        <dbReference type="ChEBI" id="CHEBI:456216"/>
        <dbReference type="EC" id="2.7.11.1"/>
    </reaction>
</comment>
<keyword evidence="2" id="KW-0723">Serine/threonine-protein kinase</keyword>
<dbReference type="InterPro" id="IPR008271">
    <property type="entry name" value="Ser/Thr_kinase_AS"/>
</dbReference>
<feature type="compositionally biased region" description="Polar residues" evidence="10">
    <location>
        <begin position="228"/>
        <end position="237"/>
    </location>
</feature>
<evidence type="ECO:0000256" key="2">
    <source>
        <dbReference type="ARBA" id="ARBA00022527"/>
    </source>
</evidence>
<feature type="domain" description="Protein kinase" evidence="11">
    <location>
        <begin position="498"/>
        <end position="767"/>
    </location>
</feature>
<evidence type="ECO:0000256" key="5">
    <source>
        <dbReference type="ARBA" id="ARBA00022777"/>
    </source>
</evidence>
<dbReference type="Gene3D" id="1.10.510.10">
    <property type="entry name" value="Transferase(Phosphotransferase) domain 1"/>
    <property type="match status" value="1"/>
</dbReference>
<evidence type="ECO:0000259" key="11">
    <source>
        <dbReference type="PROSITE" id="PS50011"/>
    </source>
</evidence>
<comment type="catalytic activity">
    <reaction evidence="8">
        <text>L-seryl-[protein] + ATP = O-phospho-L-seryl-[protein] + ADP + H(+)</text>
        <dbReference type="Rhea" id="RHEA:17989"/>
        <dbReference type="Rhea" id="RHEA-COMP:9863"/>
        <dbReference type="Rhea" id="RHEA-COMP:11604"/>
        <dbReference type="ChEBI" id="CHEBI:15378"/>
        <dbReference type="ChEBI" id="CHEBI:29999"/>
        <dbReference type="ChEBI" id="CHEBI:30616"/>
        <dbReference type="ChEBI" id="CHEBI:83421"/>
        <dbReference type="ChEBI" id="CHEBI:456216"/>
        <dbReference type="EC" id="2.7.11.1"/>
    </reaction>
</comment>
<dbReference type="SMART" id="SM00220">
    <property type="entry name" value="S_TKc"/>
    <property type="match status" value="1"/>
</dbReference>
<evidence type="ECO:0000256" key="6">
    <source>
        <dbReference type="ARBA" id="ARBA00022840"/>
    </source>
</evidence>
<dbReference type="PANTHER" id="PTHR24343">
    <property type="entry name" value="SERINE/THREONINE KINASE"/>
    <property type="match status" value="1"/>
</dbReference>
<protein>
    <recommendedName>
        <fullName evidence="1">non-specific serine/threonine protein kinase</fullName>
        <ecNumber evidence="1">2.7.11.1</ecNumber>
    </recommendedName>
</protein>
<keyword evidence="4 9" id="KW-0547">Nucleotide-binding</keyword>
<dbReference type="InterPro" id="IPR017441">
    <property type="entry name" value="Protein_kinase_ATP_BS"/>
</dbReference>
<comment type="caution">
    <text evidence="12">The sequence shown here is derived from an EMBL/GenBank/DDBJ whole genome shotgun (WGS) entry which is preliminary data.</text>
</comment>
<sequence length="822" mass="92959">MDFKAAPAQREEVSNSYSLSLIAEMCSEKLKFEEPISAVKVELNFNPISCELEILENRENLIEVLKLSNPKLPLKELTSTALTKKAATTVRNGSSSEPDSLKEVKREISPSTERKSMEDTENVLEAKNADVVLPLKIVFSPLLTATEETISAEPKPLEKIVRKFEVNSTLDITENKENIKGLKKSTSNLYFERVSSSAQLTKERSEPENKNPRKRSSTLANVPRIKTENISTPNTKNNIFHWSKKVDNEEPKGFLSKSNNGSKTNLGSSLKRSASNSINFSSSKNLSPLLDLGLPNRKSSSLIHRLFQFTNHDSNSTSNDNYKIKTNLGAETEVLHFPGFSIADPITPDHNNLNKSEALYASRTNSTLSKFFHFNVSNTTPTSPALTASPRGSADNLQDTMLLLSTGASSSVTPIQSVPSTKIHEEENILTPIIQKFNVLKSHKFHNLEENTFFKDVLTSLHIKANHKDKEKDKDEESKNNTGISLSRSVSMEKLNYGIRDEVLGKGANATVKLAHQKIMNIEKLYAVKEFRKRRKEETEREYVKKVIGEFCISLHHENVIVVIDLIQDEKDRWCQIMEYLAGGDLYGRISKRTLTDKVEINCYFKQLMCGVQYLHSVGVAHRDLKPENLLLDETGRILKITDFGCAKVFKTCFEKTSRTVKGKCGSDPYIAPEEFDDDAEYESLKVDIWACGIILFAMYQKTVPWHLAKQDDHNYAAYTKKRHYEGYGFLSFDKLPEGPRSIIYKLLEPNPKLRPSTAEIFENYWFNAICYCHLVKTDELNNSCNKSFFAKSGSQLEDFNNEKSNPVLNEVNHTHLKLGDH</sequence>
<keyword evidence="3" id="KW-0808">Transferase</keyword>
<keyword evidence="13" id="KW-1185">Reference proteome</keyword>
<evidence type="ECO:0000313" key="12">
    <source>
        <dbReference type="EMBL" id="KAJ3219237.1"/>
    </source>
</evidence>
<dbReference type="EMBL" id="JADGJW010000347">
    <property type="protein sequence ID" value="KAJ3219237.1"/>
    <property type="molecule type" value="Genomic_DNA"/>
</dbReference>
<feature type="region of interest" description="Disordered" evidence="10">
    <location>
        <begin position="86"/>
        <end position="119"/>
    </location>
</feature>
<name>A0AAD5XY11_9FUNG</name>
<feature type="compositionally biased region" description="Basic and acidic residues" evidence="10">
    <location>
        <begin position="201"/>
        <end position="211"/>
    </location>
</feature>
<dbReference type="InterPro" id="IPR011009">
    <property type="entry name" value="Kinase-like_dom_sf"/>
</dbReference>
<dbReference type="PROSITE" id="PS00107">
    <property type="entry name" value="PROTEIN_KINASE_ATP"/>
    <property type="match status" value="1"/>
</dbReference>
<feature type="compositionally biased region" description="Polar residues" evidence="10">
    <location>
        <begin position="256"/>
        <end position="272"/>
    </location>
</feature>
<dbReference type="Proteomes" id="UP001211065">
    <property type="component" value="Unassembled WGS sequence"/>
</dbReference>
<evidence type="ECO:0000256" key="10">
    <source>
        <dbReference type="SAM" id="MobiDB-lite"/>
    </source>
</evidence>
<evidence type="ECO:0000256" key="7">
    <source>
        <dbReference type="ARBA" id="ARBA00047899"/>
    </source>
</evidence>
<dbReference type="GO" id="GO:0005524">
    <property type="term" value="F:ATP binding"/>
    <property type="evidence" value="ECO:0007669"/>
    <property type="project" value="UniProtKB-UniRule"/>
</dbReference>
<dbReference type="CDD" id="cd13994">
    <property type="entry name" value="STKc_HAL4_like"/>
    <property type="match status" value="1"/>
</dbReference>
<keyword evidence="5 12" id="KW-0418">Kinase</keyword>
<feature type="region of interest" description="Disordered" evidence="10">
    <location>
        <begin position="251"/>
        <end position="274"/>
    </location>
</feature>
<evidence type="ECO:0000256" key="8">
    <source>
        <dbReference type="ARBA" id="ARBA00048679"/>
    </source>
</evidence>
<dbReference type="AlphaFoldDB" id="A0AAD5XY11"/>
<feature type="compositionally biased region" description="Basic and acidic residues" evidence="10">
    <location>
        <begin position="99"/>
        <end position="118"/>
    </location>
</feature>
<feature type="region of interest" description="Disordered" evidence="10">
    <location>
        <begin position="195"/>
        <end position="237"/>
    </location>
</feature>
<keyword evidence="6 9" id="KW-0067">ATP-binding</keyword>
<dbReference type="GO" id="GO:0005829">
    <property type="term" value="C:cytosol"/>
    <property type="evidence" value="ECO:0007669"/>
    <property type="project" value="TreeGrafter"/>
</dbReference>
<evidence type="ECO:0000256" key="3">
    <source>
        <dbReference type="ARBA" id="ARBA00022679"/>
    </source>
</evidence>
<dbReference type="PANTHER" id="PTHR24343:SF558">
    <property type="entry name" value="PROTEIN KINASE DOMAIN-CONTAINING PROTEIN"/>
    <property type="match status" value="1"/>
</dbReference>
<accession>A0AAD5XY11</accession>
<evidence type="ECO:0000256" key="1">
    <source>
        <dbReference type="ARBA" id="ARBA00012513"/>
    </source>
</evidence>
<gene>
    <name evidence="12" type="primary">SAT4_3</name>
    <name evidence="12" type="ORF">HK099_004770</name>
</gene>
<organism evidence="12 13">
    <name type="scientific">Clydaea vesicula</name>
    <dbReference type="NCBI Taxonomy" id="447962"/>
    <lineage>
        <taxon>Eukaryota</taxon>
        <taxon>Fungi</taxon>
        <taxon>Fungi incertae sedis</taxon>
        <taxon>Chytridiomycota</taxon>
        <taxon>Chytridiomycota incertae sedis</taxon>
        <taxon>Chytridiomycetes</taxon>
        <taxon>Lobulomycetales</taxon>
        <taxon>Lobulomycetaceae</taxon>
        <taxon>Clydaea</taxon>
    </lineage>
</organism>
<dbReference type="SUPFAM" id="SSF56112">
    <property type="entry name" value="Protein kinase-like (PK-like)"/>
    <property type="match status" value="1"/>
</dbReference>
<dbReference type="GO" id="GO:0004674">
    <property type="term" value="F:protein serine/threonine kinase activity"/>
    <property type="evidence" value="ECO:0007669"/>
    <property type="project" value="UniProtKB-KW"/>
</dbReference>